<proteinExistence type="predicted"/>
<reference evidence="2" key="1">
    <citation type="submission" date="2022-09" db="EMBL/GenBank/DDBJ databases">
        <authorList>
            <person name="Li Z.-J."/>
        </authorList>
    </citation>
    <scope>NUCLEOTIDE SEQUENCE</scope>
    <source>
        <strain evidence="2">TGB11</strain>
    </source>
</reference>
<accession>A0AA47KM32</accession>
<keyword evidence="1" id="KW-0812">Transmembrane</keyword>
<evidence type="ECO:0000313" key="3">
    <source>
        <dbReference type="Proteomes" id="UP001164748"/>
    </source>
</evidence>
<organism evidence="2 3">
    <name type="scientific">Salinivibrio kushneri</name>
    <dbReference type="NCBI Taxonomy" id="1908198"/>
    <lineage>
        <taxon>Bacteria</taxon>
        <taxon>Pseudomonadati</taxon>
        <taxon>Pseudomonadota</taxon>
        <taxon>Gammaproteobacteria</taxon>
        <taxon>Vibrionales</taxon>
        <taxon>Vibrionaceae</taxon>
        <taxon>Salinivibrio</taxon>
    </lineage>
</organism>
<evidence type="ECO:0000313" key="2">
    <source>
        <dbReference type="EMBL" id="WBA09475.1"/>
    </source>
</evidence>
<protein>
    <submittedName>
        <fullName evidence="2">DUF2517 family protein</fullName>
    </submittedName>
</protein>
<dbReference type="Proteomes" id="UP001164748">
    <property type="component" value="Chromosome"/>
</dbReference>
<dbReference type="EMBL" id="CP114588">
    <property type="protein sequence ID" value="WBA09475.1"/>
    <property type="molecule type" value="Genomic_DNA"/>
</dbReference>
<sequence length="65" mass="7347">MYTPFDKTRVVLRRCAVVIAGITCLPTLIVPPMASRIYSHLHQVWLKDSTKPVWLAESEKAGGFF</sequence>
<gene>
    <name evidence="2" type="ORF">N8M53_04570</name>
</gene>
<dbReference type="Pfam" id="PF10725">
    <property type="entry name" value="DUF2517"/>
    <property type="match status" value="1"/>
</dbReference>
<keyword evidence="1" id="KW-1133">Transmembrane helix</keyword>
<dbReference type="InterPro" id="IPR019663">
    <property type="entry name" value="YbfA"/>
</dbReference>
<dbReference type="RefSeq" id="WP_269579635.1">
    <property type="nucleotide sequence ID" value="NZ_CP114588.1"/>
</dbReference>
<feature type="transmembrane region" description="Helical" evidence="1">
    <location>
        <begin position="12"/>
        <end position="34"/>
    </location>
</feature>
<evidence type="ECO:0000256" key="1">
    <source>
        <dbReference type="SAM" id="Phobius"/>
    </source>
</evidence>
<keyword evidence="1" id="KW-0472">Membrane</keyword>
<dbReference type="AlphaFoldDB" id="A0AA47KM32"/>
<name>A0AA47KM32_9GAMM</name>